<reference evidence="1" key="1">
    <citation type="submission" date="2023-03" db="EMBL/GenBank/DDBJ databases">
        <authorList>
            <person name="Shen W."/>
            <person name="Cai J."/>
        </authorList>
    </citation>
    <scope>NUCLEOTIDE SEQUENCE</scope>
    <source>
        <strain evidence="1">K72-2</strain>
    </source>
</reference>
<proteinExistence type="predicted"/>
<dbReference type="EMBL" id="JARQDV010000001">
    <property type="protein sequence ID" value="MDT2963560.1"/>
    <property type="molecule type" value="Genomic_DNA"/>
</dbReference>
<sequence>MVLENFKTYTVTSGLPTMTVSNYGVSFSKAAVVRLGKPEYAKLLINSEEKIFAVQVSNEFDEDANVFYRKKSNNVITARWNSKELLQMISKMMEWDLEEASYKIIGEYYPEESAILFDMKRAESISNDGGEEEPE</sequence>
<evidence type="ECO:0000313" key="1">
    <source>
        <dbReference type="EMBL" id="MDT2963560.1"/>
    </source>
</evidence>
<dbReference type="Proteomes" id="UP001268896">
    <property type="component" value="Unassembled WGS sequence"/>
</dbReference>
<dbReference type="RefSeq" id="WP_195961534.1">
    <property type="nucleotide sequence ID" value="NZ_JADPAH010000008.1"/>
</dbReference>
<organism evidence="1 2">
    <name type="scientific">Enterococcus casseliflavus</name>
    <name type="common">Enterococcus flavescens</name>
    <dbReference type="NCBI Taxonomy" id="37734"/>
    <lineage>
        <taxon>Bacteria</taxon>
        <taxon>Bacillati</taxon>
        <taxon>Bacillota</taxon>
        <taxon>Bacilli</taxon>
        <taxon>Lactobacillales</taxon>
        <taxon>Enterococcaceae</taxon>
        <taxon>Enterococcus</taxon>
    </lineage>
</organism>
<name>A0AAW8UI06_ENTCA</name>
<comment type="caution">
    <text evidence="1">The sequence shown here is derived from an EMBL/GenBank/DDBJ whole genome shotgun (WGS) entry which is preliminary data.</text>
</comment>
<gene>
    <name evidence="1" type="ORF">P7I32_03010</name>
</gene>
<evidence type="ECO:0000313" key="2">
    <source>
        <dbReference type="Proteomes" id="UP001268896"/>
    </source>
</evidence>
<protein>
    <submittedName>
        <fullName evidence="1">Uncharacterized protein</fullName>
    </submittedName>
</protein>
<accession>A0AAW8UI06</accession>
<dbReference type="AlphaFoldDB" id="A0AAW8UI06"/>